<accession>A0A433SNU1</accession>
<organism evidence="2 3">
    <name type="scientific">Elysia chlorotica</name>
    <name type="common">Eastern emerald elysia</name>
    <name type="synonym">Sea slug</name>
    <dbReference type="NCBI Taxonomy" id="188477"/>
    <lineage>
        <taxon>Eukaryota</taxon>
        <taxon>Metazoa</taxon>
        <taxon>Spiralia</taxon>
        <taxon>Lophotrochozoa</taxon>
        <taxon>Mollusca</taxon>
        <taxon>Gastropoda</taxon>
        <taxon>Heterobranchia</taxon>
        <taxon>Euthyneura</taxon>
        <taxon>Panpulmonata</taxon>
        <taxon>Sacoglossa</taxon>
        <taxon>Placobranchoidea</taxon>
        <taxon>Plakobranchidae</taxon>
        <taxon>Elysia</taxon>
    </lineage>
</organism>
<feature type="non-terminal residue" evidence="2">
    <location>
        <position position="165"/>
    </location>
</feature>
<reference evidence="2 3" key="1">
    <citation type="submission" date="2019-01" db="EMBL/GenBank/DDBJ databases">
        <title>A draft genome assembly of the solar-powered sea slug Elysia chlorotica.</title>
        <authorList>
            <person name="Cai H."/>
            <person name="Li Q."/>
            <person name="Fang X."/>
            <person name="Li J."/>
            <person name="Curtis N.E."/>
            <person name="Altenburger A."/>
            <person name="Shibata T."/>
            <person name="Feng M."/>
            <person name="Maeda T."/>
            <person name="Schwartz J.A."/>
            <person name="Shigenobu S."/>
            <person name="Lundholm N."/>
            <person name="Nishiyama T."/>
            <person name="Yang H."/>
            <person name="Hasebe M."/>
            <person name="Li S."/>
            <person name="Pierce S.K."/>
            <person name="Wang J."/>
        </authorList>
    </citation>
    <scope>NUCLEOTIDE SEQUENCE [LARGE SCALE GENOMIC DNA]</scope>
    <source>
        <strain evidence="2">EC2010</strain>
        <tissue evidence="2">Whole organism of an adult</tissue>
    </source>
</reference>
<feature type="region of interest" description="Disordered" evidence="1">
    <location>
        <begin position="50"/>
        <end position="71"/>
    </location>
</feature>
<dbReference type="AlphaFoldDB" id="A0A433SNU1"/>
<dbReference type="OrthoDB" id="9999940at2759"/>
<gene>
    <name evidence="2" type="ORF">EGW08_021338</name>
</gene>
<sequence length="165" mass="18747">MPVHFKGSSEYDTKYKWFDSFKSQSFSPEPEQMLDPAGKPSVKIYTSVEPPLQHKKRLGGPATSLSTNYFSGPSNRPEFTLLGQQEKFAENVKYQPKQSSSDPKVYKNKENFGDASPPSKQLRMQKRIKPLMKERHHPLSLSVPQPKSDIVSPPPAPREVKNFDL</sequence>
<feature type="compositionally biased region" description="Basic residues" evidence="1">
    <location>
        <begin position="123"/>
        <end position="138"/>
    </location>
</feature>
<evidence type="ECO:0000313" key="2">
    <source>
        <dbReference type="EMBL" id="RUS70894.1"/>
    </source>
</evidence>
<protein>
    <submittedName>
        <fullName evidence="2">Uncharacterized protein</fullName>
    </submittedName>
</protein>
<feature type="region of interest" description="Disordered" evidence="1">
    <location>
        <begin position="91"/>
        <end position="165"/>
    </location>
</feature>
<evidence type="ECO:0000256" key="1">
    <source>
        <dbReference type="SAM" id="MobiDB-lite"/>
    </source>
</evidence>
<comment type="caution">
    <text evidence="2">The sequence shown here is derived from an EMBL/GenBank/DDBJ whole genome shotgun (WGS) entry which is preliminary data.</text>
</comment>
<name>A0A433SNU1_ELYCH</name>
<dbReference type="STRING" id="188477.A0A433SNU1"/>
<keyword evidence="3" id="KW-1185">Reference proteome</keyword>
<evidence type="ECO:0000313" key="3">
    <source>
        <dbReference type="Proteomes" id="UP000271974"/>
    </source>
</evidence>
<dbReference type="EMBL" id="RQTK01001310">
    <property type="protein sequence ID" value="RUS70894.1"/>
    <property type="molecule type" value="Genomic_DNA"/>
</dbReference>
<proteinExistence type="predicted"/>
<dbReference type="Proteomes" id="UP000271974">
    <property type="component" value="Unassembled WGS sequence"/>
</dbReference>